<keyword evidence="7" id="KW-0479">Metal-binding</keyword>
<keyword evidence="5" id="KW-0031">Aminopeptidase</keyword>
<keyword evidence="9" id="KW-0482">Metalloprotease</keyword>
<dbReference type="PANTHER" id="PTHR34448">
    <property type="entry name" value="AMINOPEPTIDASE"/>
    <property type="match status" value="1"/>
</dbReference>
<dbReference type="AlphaFoldDB" id="A0A1F5YP22"/>
<comment type="cofactor">
    <cofactor evidence="2">
        <name>Mg(2+)</name>
        <dbReference type="ChEBI" id="CHEBI:18420"/>
    </cofactor>
</comment>
<keyword evidence="6" id="KW-0645">Protease</keyword>
<comment type="similarity">
    <text evidence="4">Belongs to the peptidase M29 family.</text>
</comment>
<dbReference type="STRING" id="1798374.A2Z33_01735"/>
<organism evidence="10 11">
    <name type="scientific">Candidatus Gottesmanbacteria bacterium RBG_16_52_11</name>
    <dbReference type="NCBI Taxonomy" id="1798374"/>
    <lineage>
        <taxon>Bacteria</taxon>
        <taxon>Candidatus Gottesmaniibacteriota</taxon>
    </lineage>
</organism>
<dbReference type="Gene3D" id="3.40.1830.10">
    <property type="entry name" value="Thermophilic metalloprotease (M29)"/>
    <property type="match status" value="1"/>
</dbReference>
<comment type="caution">
    <text evidence="10">The sequence shown here is derived from an EMBL/GenBank/DDBJ whole genome shotgun (WGS) entry which is preliminary data.</text>
</comment>
<dbReference type="GO" id="GO:0006508">
    <property type="term" value="P:proteolysis"/>
    <property type="evidence" value="ECO:0007669"/>
    <property type="project" value="UniProtKB-KW"/>
</dbReference>
<comment type="cofactor">
    <cofactor evidence="1">
        <name>Co(2+)</name>
        <dbReference type="ChEBI" id="CHEBI:48828"/>
    </cofactor>
</comment>
<dbReference type="GO" id="GO:0008237">
    <property type="term" value="F:metallopeptidase activity"/>
    <property type="evidence" value="ECO:0007669"/>
    <property type="project" value="UniProtKB-KW"/>
</dbReference>
<evidence type="ECO:0000256" key="4">
    <source>
        <dbReference type="ARBA" id="ARBA00008236"/>
    </source>
</evidence>
<gene>
    <name evidence="10" type="ORF">A2Z33_01735</name>
</gene>
<protein>
    <recommendedName>
        <fullName evidence="12">Aminopeptidase</fullName>
    </recommendedName>
</protein>
<dbReference type="InterPro" id="IPR000787">
    <property type="entry name" value="Peptidase_M29"/>
</dbReference>
<dbReference type="EMBL" id="MFJD01000009">
    <property type="protein sequence ID" value="OGG01939.1"/>
    <property type="molecule type" value="Genomic_DNA"/>
</dbReference>
<evidence type="ECO:0000256" key="2">
    <source>
        <dbReference type="ARBA" id="ARBA00001946"/>
    </source>
</evidence>
<dbReference type="InterPro" id="IPR035097">
    <property type="entry name" value="M29_N-terminal"/>
</dbReference>
<dbReference type="GO" id="GO:0046872">
    <property type="term" value="F:metal ion binding"/>
    <property type="evidence" value="ECO:0007669"/>
    <property type="project" value="UniProtKB-KW"/>
</dbReference>
<dbReference type="Pfam" id="PF02073">
    <property type="entry name" value="Peptidase_M29"/>
    <property type="match status" value="1"/>
</dbReference>
<dbReference type="GO" id="GO:0004177">
    <property type="term" value="F:aminopeptidase activity"/>
    <property type="evidence" value="ECO:0007669"/>
    <property type="project" value="UniProtKB-KW"/>
</dbReference>
<keyword evidence="8" id="KW-0378">Hydrolase</keyword>
<dbReference type="SUPFAM" id="SSF144052">
    <property type="entry name" value="Thermophilic metalloprotease-like"/>
    <property type="match status" value="1"/>
</dbReference>
<accession>A0A1F5YP22</accession>
<reference evidence="10 11" key="1">
    <citation type="journal article" date="2016" name="Nat. Commun.">
        <title>Thousands of microbial genomes shed light on interconnected biogeochemical processes in an aquifer system.</title>
        <authorList>
            <person name="Anantharaman K."/>
            <person name="Brown C.T."/>
            <person name="Hug L.A."/>
            <person name="Sharon I."/>
            <person name="Castelle C.J."/>
            <person name="Probst A.J."/>
            <person name="Thomas B.C."/>
            <person name="Singh A."/>
            <person name="Wilkins M.J."/>
            <person name="Karaoz U."/>
            <person name="Brodie E.L."/>
            <person name="Williams K.H."/>
            <person name="Hubbard S.S."/>
            <person name="Banfield J.F."/>
        </authorList>
    </citation>
    <scope>NUCLEOTIDE SEQUENCE [LARGE SCALE GENOMIC DNA]</scope>
</reference>
<dbReference type="Proteomes" id="UP000178448">
    <property type="component" value="Unassembled WGS sequence"/>
</dbReference>
<evidence type="ECO:0008006" key="12">
    <source>
        <dbReference type="Google" id="ProtNLM"/>
    </source>
</evidence>
<comment type="cofactor">
    <cofactor evidence="3">
        <name>Zn(2+)</name>
        <dbReference type="ChEBI" id="CHEBI:29105"/>
    </cofactor>
</comment>
<evidence type="ECO:0000256" key="3">
    <source>
        <dbReference type="ARBA" id="ARBA00001947"/>
    </source>
</evidence>
<dbReference type="PANTHER" id="PTHR34448:SF1">
    <property type="entry name" value="BLL6088 PROTEIN"/>
    <property type="match status" value="1"/>
</dbReference>
<proteinExistence type="inferred from homology"/>
<evidence type="ECO:0000256" key="7">
    <source>
        <dbReference type="ARBA" id="ARBA00022723"/>
    </source>
</evidence>
<evidence type="ECO:0000313" key="11">
    <source>
        <dbReference type="Proteomes" id="UP000178448"/>
    </source>
</evidence>
<evidence type="ECO:0000256" key="6">
    <source>
        <dbReference type="ARBA" id="ARBA00022670"/>
    </source>
</evidence>
<evidence type="ECO:0000256" key="1">
    <source>
        <dbReference type="ARBA" id="ARBA00001941"/>
    </source>
</evidence>
<name>A0A1F5YP22_9BACT</name>
<sequence length="433" mass="48576">MILSRYDGIYKKNSRKYNTPKSVMNTHAEYETGNSGQEILADPFISIAIHRMASDIVNQSASVQPGEKVLLWFDPPGTPLVEELMNRCLAKGAFVSYFRRDLEADAQLIPKLTETEIAEYFDQQKRLIADSDVVLIVRGPANPEALKDVPEEKLRIYNEQYTRAHRPRITGETRWTLFYWPLPYEAEKEGMEYGEYFRLVLEACNQPWKEIKAAQKKLVDKLNGGKTLELIANPDDPDPERRTHVTMSIEGMTFANSTIDLNFPGSEVFSAPVKDSVNGQIFAPGEYLSGSKLMKDIILRIENGRIVEAHAAGNDEALQEILNSGEGARYFGEVALGTNPGLRRRLFNTLLNEKVGGSFHMAIGHCYEFDTYSGEPVSLNNGNTEDLTPVHWDLTVLMHPQYGGGRVVLDGENISENGQFLDPELSVLNPDLS</sequence>
<evidence type="ECO:0000313" key="10">
    <source>
        <dbReference type="EMBL" id="OGG01939.1"/>
    </source>
</evidence>
<evidence type="ECO:0000256" key="9">
    <source>
        <dbReference type="ARBA" id="ARBA00023049"/>
    </source>
</evidence>
<dbReference type="InterPro" id="IPR052170">
    <property type="entry name" value="M29_Exopeptidase"/>
</dbReference>
<evidence type="ECO:0000256" key="8">
    <source>
        <dbReference type="ARBA" id="ARBA00022801"/>
    </source>
</evidence>
<evidence type="ECO:0000256" key="5">
    <source>
        <dbReference type="ARBA" id="ARBA00022438"/>
    </source>
</evidence>